<feature type="region of interest" description="Disordered" evidence="2">
    <location>
        <begin position="126"/>
        <end position="157"/>
    </location>
</feature>
<organism evidence="3 4">
    <name type="scientific">Adonisia turfae CCMR0082</name>
    <dbReference type="NCBI Taxonomy" id="2304604"/>
    <lineage>
        <taxon>Bacteria</taxon>
        <taxon>Bacillati</taxon>
        <taxon>Cyanobacteriota</taxon>
        <taxon>Adonisia</taxon>
        <taxon>Adonisia turfae</taxon>
    </lineage>
</organism>
<feature type="compositionally biased region" description="Low complexity" evidence="2">
    <location>
        <begin position="126"/>
        <end position="136"/>
    </location>
</feature>
<evidence type="ECO:0000313" key="3">
    <source>
        <dbReference type="EMBL" id="NEZ65159.1"/>
    </source>
</evidence>
<sequence>MAGKSLTKRLADLQQKKADLDAQIKQIEQEQSRRLRREKQERARIIGMAIFRLVEKGEDWTEEKLMGLVSPFIVSGKERRFLGLAPATGQLSEKEASGKTVMKLEAEGISSKSATASMKKSALSKASSLASESSRATTQGRLPEVTSEEDILSEFNL</sequence>
<evidence type="ECO:0000313" key="4">
    <source>
        <dbReference type="Proteomes" id="UP000473574"/>
    </source>
</evidence>
<evidence type="ECO:0000256" key="2">
    <source>
        <dbReference type="SAM" id="MobiDB-lite"/>
    </source>
</evidence>
<gene>
    <name evidence="3" type="ORF">D0962_20675</name>
</gene>
<dbReference type="RefSeq" id="WP_163666042.1">
    <property type="nucleotide sequence ID" value="NZ_QZCE01000002.1"/>
</dbReference>
<dbReference type="AlphaFoldDB" id="A0A6M0S9N3"/>
<accession>A0A6M0S9N3</accession>
<feature type="compositionally biased region" description="Acidic residues" evidence="2">
    <location>
        <begin position="146"/>
        <end position="157"/>
    </location>
</feature>
<name>A0A6M0S9N3_9CYAN</name>
<evidence type="ECO:0000256" key="1">
    <source>
        <dbReference type="SAM" id="Coils"/>
    </source>
</evidence>
<comment type="caution">
    <text evidence="3">The sequence shown here is derived from an EMBL/GenBank/DDBJ whole genome shotgun (WGS) entry which is preliminary data.</text>
</comment>
<proteinExistence type="predicted"/>
<dbReference type="EMBL" id="QZCE01000002">
    <property type="protein sequence ID" value="NEZ65159.1"/>
    <property type="molecule type" value="Genomic_DNA"/>
</dbReference>
<dbReference type="Proteomes" id="UP000473574">
    <property type="component" value="Unassembled WGS sequence"/>
</dbReference>
<keyword evidence="1" id="KW-0175">Coiled coil</keyword>
<feature type="coiled-coil region" evidence="1">
    <location>
        <begin position="3"/>
        <end position="33"/>
    </location>
</feature>
<evidence type="ECO:0008006" key="5">
    <source>
        <dbReference type="Google" id="ProtNLM"/>
    </source>
</evidence>
<protein>
    <recommendedName>
        <fullName evidence="5">Mobilization protein</fullName>
    </recommendedName>
</protein>
<reference evidence="3 4" key="1">
    <citation type="journal article" date="2020" name="Microb. Ecol.">
        <title>Ecogenomics of the Marine Benthic Filamentous Cyanobacterium Adonisia.</title>
        <authorList>
            <person name="Walter J.M."/>
            <person name="Coutinho F.H."/>
            <person name="Leomil L."/>
            <person name="Hargreaves P.I."/>
            <person name="Campeao M.E."/>
            <person name="Vieira V.V."/>
            <person name="Silva B.S."/>
            <person name="Fistarol G.O."/>
            <person name="Salomon P.S."/>
            <person name="Sawabe T."/>
            <person name="Mino S."/>
            <person name="Hosokawa M."/>
            <person name="Miyashita H."/>
            <person name="Maruyama F."/>
            <person name="van Verk M.C."/>
            <person name="Dutilh B.E."/>
            <person name="Thompson C.C."/>
            <person name="Thompson F.L."/>
        </authorList>
    </citation>
    <scope>NUCLEOTIDE SEQUENCE [LARGE SCALE GENOMIC DNA]</scope>
    <source>
        <strain evidence="3 4">CCMR0082</strain>
    </source>
</reference>